<reference evidence="2 3" key="1">
    <citation type="submission" date="2024-01" db="EMBL/GenBank/DDBJ databases">
        <title>Comparative genomics of Cryptococcus and Kwoniella reveals pathogenesis evolution and contrasting modes of karyotype evolution via chromosome fusion or intercentromeric recombination.</title>
        <authorList>
            <person name="Coelho M.A."/>
            <person name="David-Palma M."/>
            <person name="Shea T."/>
            <person name="Bowers K."/>
            <person name="McGinley-Smith S."/>
            <person name="Mohammad A.W."/>
            <person name="Gnirke A."/>
            <person name="Yurkov A.M."/>
            <person name="Nowrousian M."/>
            <person name="Sun S."/>
            <person name="Cuomo C.A."/>
            <person name="Heitman J."/>
        </authorList>
    </citation>
    <scope>NUCLEOTIDE SEQUENCE [LARGE SCALE GENOMIC DNA]</scope>
    <source>
        <strain evidence="2 3">PYCC6329</strain>
    </source>
</reference>
<feature type="compositionally biased region" description="Polar residues" evidence="1">
    <location>
        <begin position="67"/>
        <end position="78"/>
    </location>
</feature>
<protein>
    <submittedName>
        <fullName evidence="2">Uncharacterized protein</fullName>
    </submittedName>
</protein>
<evidence type="ECO:0000313" key="2">
    <source>
        <dbReference type="EMBL" id="WWD10440.1"/>
    </source>
</evidence>
<dbReference type="GeneID" id="91107377"/>
<organism evidence="2 3">
    <name type="scientific">Kwoniella europaea PYCC6329</name>
    <dbReference type="NCBI Taxonomy" id="1423913"/>
    <lineage>
        <taxon>Eukaryota</taxon>
        <taxon>Fungi</taxon>
        <taxon>Dikarya</taxon>
        <taxon>Basidiomycota</taxon>
        <taxon>Agaricomycotina</taxon>
        <taxon>Tremellomycetes</taxon>
        <taxon>Tremellales</taxon>
        <taxon>Cryptococcaceae</taxon>
        <taxon>Kwoniella</taxon>
    </lineage>
</organism>
<feature type="compositionally biased region" description="Low complexity" evidence="1">
    <location>
        <begin position="16"/>
        <end position="35"/>
    </location>
</feature>
<dbReference type="KEGG" id="ker:91107377"/>
<feature type="compositionally biased region" description="Low complexity" evidence="1">
    <location>
        <begin position="79"/>
        <end position="94"/>
    </location>
</feature>
<name>A0AAX4KY51_9TREE</name>
<evidence type="ECO:0000256" key="1">
    <source>
        <dbReference type="SAM" id="MobiDB-lite"/>
    </source>
</evidence>
<feature type="compositionally biased region" description="Polar residues" evidence="1">
    <location>
        <begin position="41"/>
        <end position="52"/>
    </location>
</feature>
<sequence length="110" mass="11545">MADRRPPTNSYGTTVSSARTPGSTTSSTTTSSGSRYAALRGSTNQDGYTVVTQDGLRRDGTLDYKLGQSSTASQGTKQTKTTDTSAASGSGTSTRRNNTFELWGSDDESQ</sequence>
<dbReference type="EMBL" id="CP144091">
    <property type="protein sequence ID" value="WWD10440.1"/>
    <property type="molecule type" value="Genomic_DNA"/>
</dbReference>
<dbReference type="Proteomes" id="UP001358614">
    <property type="component" value="Chromosome 3"/>
</dbReference>
<proteinExistence type="predicted"/>
<feature type="region of interest" description="Disordered" evidence="1">
    <location>
        <begin position="1"/>
        <end position="110"/>
    </location>
</feature>
<dbReference type="AlphaFoldDB" id="A0AAX4KY51"/>
<keyword evidence="3" id="KW-1185">Reference proteome</keyword>
<accession>A0AAX4KY51</accession>
<evidence type="ECO:0000313" key="3">
    <source>
        <dbReference type="Proteomes" id="UP001358614"/>
    </source>
</evidence>
<gene>
    <name evidence="2" type="ORF">V865_008576</name>
</gene>
<dbReference type="RefSeq" id="XP_066088407.1">
    <property type="nucleotide sequence ID" value="XM_066232310.1"/>
</dbReference>